<dbReference type="PROSITE" id="PS50886">
    <property type="entry name" value="TRBD"/>
    <property type="match status" value="1"/>
</dbReference>
<keyword evidence="9" id="KW-0547">Nucleotide-binding</keyword>
<evidence type="ECO:0000256" key="8">
    <source>
        <dbReference type="ARBA" id="ARBA00022598"/>
    </source>
</evidence>
<dbReference type="Pfam" id="PF01588">
    <property type="entry name" value="tRNA_bind"/>
    <property type="match status" value="1"/>
</dbReference>
<dbReference type="NCBIfam" id="TIGR00399">
    <property type="entry name" value="metG_C_term"/>
    <property type="match status" value="1"/>
</dbReference>
<evidence type="ECO:0000313" key="19">
    <source>
        <dbReference type="Proteomes" id="UP000277582"/>
    </source>
</evidence>
<comment type="function">
    <text evidence="1">Is required not only for elongation of protein synthesis but also for the initiation of all mRNA translation through initiator tRNA(fMet) aminoacylation.</text>
</comment>
<evidence type="ECO:0000256" key="3">
    <source>
        <dbReference type="ARBA" id="ARBA00011738"/>
    </source>
</evidence>
<evidence type="ECO:0000256" key="14">
    <source>
        <dbReference type="ARBA" id="ARBA00030904"/>
    </source>
</evidence>
<evidence type="ECO:0000256" key="7">
    <source>
        <dbReference type="ARBA" id="ARBA00022555"/>
    </source>
</evidence>
<dbReference type="AlphaFoldDB" id="A0A3R9QGG0"/>
<keyword evidence="12" id="KW-0648">Protein biosynthesis</keyword>
<dbReference type="Proteomes" id="UP000277582">
    <property type="component" value="Unassembled WGS sequence"/>
</dbReference>
<evidence type="ECO:0000313" key="18">
    <source>
        <dbReference type="EMBL" id="RZN62467.1"/>
    </source>
</evidence>
<dbReference type="EMBL" id="RXII01000046">
    <property type="protein sequence ID" value="RZN62467.1"/>
    <property type="molecule type" value="Genomic_DNA"/>
</dbReference>
<dbReference type="EMBL" id="RCOS01000066">
    <property type="protein sequence ID" value="RSN75937.1"/>
    <property type="molecule type" value="Genomic_DNA"/>
</dbReference>
<reference evidence="17 19" key="1">
    <citation type="submission" date="2018-10" db="EMBL/GenBank/DDBJ databases">
        <title>Co-occurring genomic capacity for anaerobic methane metabolism and dissimilatory sulfite reduction discovered in the Korarchaeota.</title>
        <authorList>
            <person name="Mckay L.J."/>
            <person name="Dlakic M."/>
            <person name="Fields M.W."/>
            <person name="Delmont T.O."/>
            <person name="Eren A.M."/>
            <person name="Jay Z.J."/>
            <person name="Klingelsmith K.B."/>
            <person name="Rusch D.B."/>
            <person name="Inskeep W.P."/>
        </authorList>
    </citation>
    <scope>NUCLEOTIDE SEQUENCE [LARGE SCALE GENOMIC DNA]</scope>
    <source>
        <strain evidence="17 19">MDKW</strain>
    </source>
</reference>
<reference evidence="18 20" key="2">
    <citation type="journal article" date="2019" name="Nat. Microbiol.">
        <title>Wide diversity of methane and short-chain alkane metabolisms in uncultured archaea.</title>
        <authorList>
            <person name="Borrel G."/>
            <person name="Adam P.S."/>
            <person name="McKay L.J."/>
            <person name="Chen L.X."/>
            <person name="Sierra-Garcia I.N."/>
            <person name="Sieber C.M."/>
            <person name="Letourneur Q."/>
            <person name="Ghozlane A."/>
            <person name="Andersen G.L."/>
            <person name="Li W.J."/>
            <person name="Hallam S.J."/>
            <person name="Muyzer G."/>
            <person name="de Oliveira V.M."/>
            <person name="Inskeep W.P."/>
            <person name="Banfield J.F."/>
            <person name="Gribaldo S."/>
        </authorList>
    </citation>
    <scope>NUCLEOTIDE SEQUENCE [LARGE SCALE GENOMIC DNA]</scope>
    <source>
        <strain evidence="18">NM4</strain>
    </source>
</reference>
<dbReference type="CDD" id="cd02800">
    <property type="entry name" value="tRNA_bind_EcMetRS_like"/>
    <property type="match status" value="1"/>
</dbReference>
<organism evidence="17 19">
    <name type="scientific">Candidatus Methanodesulfokora washburnensis</name>
    <dbReference type="NCBI Taxonomy" id="2478471"/>
    <lineage>
        <taxon>Archaea</taxon>
        <taxon>Thermoproteota</taxon>
        <taxon>Candidatus Korarchaeia</taxon>
        <taxon>Candidatus Korarchaeia incertae sedis</taxon>
        <taxon>Candidatus Methanodesulfokora</taxon>
    </lineage>
</organism>
<evidence type="ECO:0000256" key="12">
    <source>
        <dbReference type="ARBA" id="ARBA00022917"/>
    </source>
</evidence>
<dbReference type="InterPro" id="IPR012340">
    <property type="entry name" value="NA-bd_OB-fold"/>
</dbReference>
<dbReference type="GO" id="GO:0004825">
    <property type="term" value="F:methionine-tRNA ligase activity"/>
    <property type="evidence" value="ECO:0007669"/>
    <property type="project" value="UniProtKB-EC"/>
</dbReference>
<dbReference type="FunFam" id="2.40.50.140:FF:000042">
    <property type="entry name" value="Methionine--tRNA ligase"/>
    <property type="match status" value="1"/>
</dbReference>
<evidence type="ECO:0000256" key="10">
    <source>
        <dbReference type="ARBA" id="ARBA00022840"/>
    </source>
</evidence>
<comment type="caution">
    <text evidence="17">The sequence shown here is derived from an EMBL/GenBank/DDBJ whole genome shotgun (WGS) entry which is preliminary data.</text>
</comment>
<name>A0A3R9QGG0_9CREN</name>
<dbReference type="PANTHER" id="PTHR11586">
    <property type="entry name" value="TRNA-AMINOACYLATION COFACTOR ARC1 FAMILY MEMBER"/>
    <property type="match status" value="1"/>
</dbReference>
<dbReference type="GO" id="GO:0000049">
    <property type="term" value="F:tRNA binding"/>
    <property type="evidence" value="ECO:0007669"/>
    <property type="project" value="UniProtKB-KW"/>
</dbReference>
<keyword evidence="10" id="KW-0067">ATP-binding</keyword>
<dbReference type="Proteomes" id="UP000316217">
    <property type="component" value="Unassembled WGS sequence"/>
</dbReference>
<keyword evidence="8 17" id="KW-0436">Ligase</keyword>
<keyword evidence="13" id="KW-0030">Aminoacyl-tRNA synthetase</keyword>
<evidence type="ECO:0000256" key="2">
    <source>
        <dbReference type="ARBA" id="ARBA00004496"/>
    </source>
</evidence>
<accession>A0A3R9QGG0</accession>
<dbReference type="InterPro" id="IPR004495">
    <property type="entry name" value="Met-tRNA-synth_bsu_C"/>
</dbReference>
<evidence type="ECO:0000259" key="16">
    <source>
        <dbReference type="PROSITE" id="PS50886"/>
    </source>
</evidence>
<sequence length="111" mass="12337">MSEYIDIDYFRKVDLRIGEVEQAERVPGSDKLLKIKVNLGDEKRELVAGIAGQYKPEELIGRQIVVVVNLQPKKIRGIWSQGMLLAASVGEEGTPVLIQPEKKVPPGSRIT</sequence>
<keyword evidence="6" id="KW-0963">Cytoplasm</keyword>
<dbReference type="GO" id="GO:0006431">
    <property type="term" value="P:methionyl-tRNA aminoacylation"/>
    <property type="evidence" value="ECO:0007669"/>
    <property type="project" value="InterPro"/>
</dbReference>
<dbReference type="OrthoDB" id="30609at2157"/>
<keyword evidence="7" id="KW-0820">tRNA-binding</keyword>
<evidence type="ECO:0000256" key="11">
    <source>
        <dbReference type="ARBA" id="ARBA00022884"/>
    </source>
</evidence>
<keyword evidence="11" id="KW-0694">RNA-binding</keyword>
<evidence type="ECO:0000256" key="6">
    <source>
        <dbReference type="ARBA" id="ARBA00022490"/>
    </source>
</evidence>
<comment type="subunit">
    <text evidence="3">Homodimer.</text>
</comment>
<evidence type="ECO:0000256" key="15">
    <source>
        <dbReference type="ARBA" id="ARBA00047364"/>
    </source>
</evidence>
<evidence type="ECO:0000256" key="5">
    <source>
        <dbReference type="ARBA" id="ARBA00018753"/>
    </source>
</evidence>
<gene>
    <name evidence="17" type="primary">metG</name>
    <name evidence="17" type="ORF">D6D85_05220</name>
    <name evidence="18" type="ORF">EF810_02620</name>
</gene>
<feature type="domain" description="TRNA-binding" evidence="16">
    <location>
        <begin position="9"/>
        <end position="111"/>
    </location>
</feature>
<proteinExistence type="predicted"/>
<protein>
    <recommendedName>
        <fullName evidence="5">Methionine--tRNA ligase</fullName>
        <ecNumber evidence="4">6.1.1.10</ecNumber>
    </recommendedName>
    <alternativeName>
        <fullName evidence="14">Methionyl-tRNA synthetase</fullName>
    </alternativeName>
</protein>
<dbReference type="SUPFAM" id="SSF50249">
    <property type="entry name" value="Nucleic acid-binding proteins"/>
    <property type="match status" value="1"/>
</dbReference>
<dbReference type="InterPro" id="IPR051270">
    <property type="entry name" value="Tyrosine-tRNA_ligase_regulator"/>
</dbReference>
<evidence type="ECO:0000313" key="17">
    <source>
        <dbReference type="EMBL" id="RSN75937.1"/>
    </source>
</evidence>
<dbReference type="EC" id="6.1.1.10" evidence="4"/>
<dbReference type="InterPro" id="IPR002547">
    <property type="entry name" value="tRNA-bd_dom"/>
</dbReference>
<comment type="subcellular location">
    <subcellularLocation>
        <location evidence="2">Cytoplasm</location>
    </subcellularLocation>
</comment>
<dbReference type="RefSeq" id="WP_125670975.1">
    <property type="nucleotide sequence ID" value="NZ_RCOS01000066.1"/>
</dbReference>
<evidence type="ECO:0000256" key="4">
    <source>
        <dbReference type="ARBA" id="ARBA00012838"/>
    </source>
</evidence>
<dbReference type="Gene3D" id="2.40.50.140">
    <property type="entry name" value="Nucleic acid-binding proteins"/>
    <property type="match status" value="1"/>
</dbReference>
<comment type="catalytic activity">
    <reaction evidence="15">
        <text>tRNA(Met) + L-methionine + ATP = L-methionyl-tRNA(Met) + AMP + diphosphate</text>
        <dbReference type="Rhea" id="RHEA:13481"/>
        <dbReference type="Rhea" id="RHEA-COMP:9667"/>
        <dbReference type="Rhea" id="RHEA-COMP:9698"/>
        <dbReference type="ChEBI" id="CHEBI:30616"/>
        <dbReference type="ChEBI" id="CHEBI:33019"/>
        <dbReference type="ChEBI" id="CHEBI:57844"/>
        <dbReference type="ChEBI" id="CHEBI:78442"/>
        <dbReference type="ChEBI" id="CHEBI:78530"/>
        <dbReference type="ChEBI" id="CHEBI:456215"/>
        <dbReference type="EC" id="6.1.1.10"/>
    </reaction>
</comment>
<dbReference type="PANTHER" id="PTHR11586:SF37">
    <property type="entry name" value="TRNA-BINDING DOMAIN-CONTAINING PROTEIN"/>
    <property type="match status" value="1"/>
</dbReference>
<dbReference type="GO" id="GO:0005524">
    <property type="term" value="F:ATP binding"/>
    <property type="evidence" value="ECO:0007669"/>
    <property type="project" value="UniProtKB-KW"/>
</dbReference>
<evidence type="ECO:0000256" key="13">
    <source>
        <dbReference type="ARBA" id="ARBA00023146"/>
    </source>
</evidence>
<keyword evidence="19" id="KW-1185">Reference proteome</keyword>
<evidence type="ECO:0000256" key="1">
    <source>
        <dbReference type="ARBA" id="ARBA00003314"/>
    </source>
</evidence>
<evidence type="ECO:0000313" key="20">
    <source>
        <dbReference type="Proteomes" id="UP000316217"/>
    </source>
</evidence>
<evidence type="ECO:0000256" key="9">
    <source>
        <dbReference type="ARBA" id="ARBA00022741"/>
    </source>
</evidence>
<dbReference type="GO" id="GO:0005737">
    <property type="term" value="C:cytoplasm"/>
    <property type="evidence" value="ECO:0007669"/>
    <property type="project" value="UniProtKB-SubCell"/>
</dbReference>